<sequence>MNDGWLVVGGWGAGVSPSVAVAWQEISIGIRLSADISRKAKANAPLLRGYPSLPPNPPAYPRSAPSYLRGRQVGKLQGPGGPWGA</sequence>
<dbReference type="Proteomes" id="UP000198855">
    <property type="component" value="Unassembled WGS sequence"/>
</dbReference>
<protein>
    <submittedName>
        <fullName evidence="2">Uncharacterized protein</fullName>
    </submittedName>
</protein>
<evidence type="ECO:0000313" key="2">
    <source>
        <dbReference type="EMBL" id="SFF18768.1"/>
    </source>
</evidence>
<accession>A0A1I2GNB9</accession>
<dbReference type="EMBL" id="FOMT01000006">
    <property type="protein sequence ID" value="SFF18768.1"/>
    <property type="molecule type" value="Genomic_DNA"/>
</dbReference>
<organism evidence="2 3">
    <name type="scientific">Paenibacillus catalpae</name>
    <dbReference type="NCBI Taxonomy" id="1045775"/>
    <lineage>
        <taxon>Bacteria</taxon>
        <taxon>Bacillati</taxon>
        <taxon>Bacillota</taxon>
        <taxon>Bacilli</taxon>
        <taxon>Bacillales</taxon>
        <taxon>Paenibacillaceae</taxon>
        <taxon>Paenibacillus</taxon>
    </lineage>
</organism>
<feature type="region of interest" description="Disordered" evidence="1">
    <location>
        <begin position="47"/>
        <end position="66"/>
    </location>
</feature>
<dbReference type="RefSeq" id="WP_091189557.1">
    <property type="nucleotide sequence ID" value="NZ_FOMT01000006.1"/>
</dbReference>
<evidence type="ECO:0000313" key="3">
    <source>
        <dbReference type="Proteomes" id="UP000198855"/>
    </source>
</evidence>
<keyword evidence="3" id="KW-1185">Reference proteome</keyword>
<proteinExistence type="predicted"/>
<dbReference type="STRING" id="1045775.SAMN05216378_5360"/>
<dbReference type="AlphaFoldDB" id="A0A1I2GNB9"/>
<reference evidence="3" key="1">
    <citation type="submission" date="2016-10" db="EMBL/GenBank/DDBJ databases">
        <authorList>
            <person name="Varghese N."/>
            <person name="Submissions S."/>
        </authorList>
    </citation>
    <scope>NUCLEOTIDE SEQUENCE [LARGE SCALE GENOMIC DNA]</scope>
    <source>
        <strain evidence="3">CGMCC 1.10784</strain>
    </source>
</reference>
<name>A0A1I2GNB9_9BACL</name>
<gene>
    <name evidence="2" type="ORF">SAMN05216378_5360</name>
</gene>
<evidence type="ECO:0000256" key="1">
    <source>
        <dbReference type="SAM" id="MobiDB-lite"/>
    </source>
</evidence>